<gene>
    <name evidence="2" type="ORF">UFOVP135_61</name>
</gene>
<feature type="compositionally biased region" description="Basic residues" evidence="1">
    <location>
        <begin position="1"/>
        <end position="14"/>
    </location>
</feature>
<sequence>MTTITMHKRKPGRPKKTDTTTKPVLPKNKIYKAVGLEKEVYEKLDVIRNRYAVELGFVMSYSQTVAYLTKDIK</sequence>
<dbReference type="EMBL" id="LR796254">
    <property type="protein sequence ID" value="CAB4131981.1"/>
    <property type="molecule type" value="Genomic_DNA"/>
</dbReference>
<organism evidence="2">
    <name type="scientific">uncultured Caudovirales phage</name>
    <dbReference type="NCBI Taxonomy" id="2100421"/>
    <lineage>
        <taxon>Viruses</taxon>
        <taxon>Duplodnaviria</taxon>
        <taxon>Heunggongvirae</taxon>
        <taxon>Uroviricota</taxon>
        <taxon>Caudoviricetes</taxon>
        <taxon>Peduoviridae</taxon>
        <taxon>Maltschvirus</taxon>
        <taxon>Maltschvirus maltsch</taxon>
    </lineage>
</organism>
<reference evidence="2" key="1">
    <citation type="submission" date="2020-04" db="EMBL/GenBank/DDBJ databases">
        <authorList>
            <person name="Chiriac C."/>
            <person name="Salcher M."/>
            <person name="Ghai R."/>
            <person name="Kavagutti S V."/>
        </authorList>
    </citation>
    <scope>NUCLEOTIDE SEQUENCE</scope>
</reference>
<accession>A0A6J5LCI4</accession>
<evidence type="ECO:0000313" key="2">
    <source>
        <dbReference type="EMBL" id="CAB4131981.1"/>
    </source>
</evidence>
<feature type="region of interest" description="Disordered" evidence="1">
    <location>
        <begin position="1"/>
        <end position="23"/>
    </location>
</feature>
<proteinExistence type="predicted"/>
<name>A0A6J5LCI4_9CAUD</name>
<evidence type="ECO:0000256" key="1">
    <source>
        <dbReference type="SAM" id="MobiDB-lite"/>
    </source>
</evidence>
<protein>
    <submittedName>
        <fullName evidence="2">Uncharacterized protein</fullName>
    </submittedName>
</protein>